<keyword evidence="1" id="KW-0433">Leucine-rich repeat</keyword>
<evidence type="ECO:0000256" key="4">
    <source>
        <dbReference type="SAM" id="Phobius"/>
    </source>
</evidence>
<feature type="chain" id="PRO_5044698190" evidence="5">
    <location>
        <begin position="39"/>
        <end position="394"/>
    </location>
</feature>
<reference evidence="8 9" key="1">
    <citation type="submission" date="2025-04" db="UniProtKB">
        <authorList>
            <consortium name="RefSeq"/>
        </authorList>
    </citation>
    <scope>IDENTIFICATION</scope>
    <source>
        <tissue evidence="8 9">Liver</tissue>
    </source>
</reference>
<dbReference type="CTD" id="7162"/>
<dbReference type="RefSeq" id="XP_007425523.1">
    <property type="nucleotide sequence ID" value="XM_007425461.2"/>
</dbReference>
<keyword evidence="3" id="KW-0677">Repeat</keyword>
<dbReference type="SUPFAM" id="SSF52058">
    <property type="entry name" value="L domain-like"/>
    <property type="match status" value="1"/>
</dbReference>
<protein>
    <submittedName>
        <fullName evidence="8 9">Trophoblast glycoprotein</fullName>
    </submittedName>
</protein>
<dbReference type="SMART" id="SM00369">
    <property type="entry name" value="LRR_TYP"/>
    <property type="match status" value="5"/>
</dbReference>
<evidence type="ECO:0000259" key="6">
    <source>
        <dbReference type="SMART" id="SM00082"/>
    </source>
</evidence>
<name>A0A9F2KV06_PYTBI</name>
<proteinExistence type="predicted"/>
<accession>A0A9F2KV06</accession>
<evidence type="ECO:0000256" key="5">
    <source>
        <dbReference type="SAM" id="SignalP"/>
    </source>
</evidence>
<evidence type="ECO:0000313" key="7">
    <source>
        <dbReference type="Proteomes" id="UP000695026"/>
    </source>
</evidence>
<evidence type="ECO:0000256" key="2">
    <source>
        <dbReference type="ARBA" id="ARBA00022729"/>
    </source>
</evidence>
<dbReference type="InterPro" id="IPR052286">
    <property type="entry name" value="Wnt_signaling_inhibitor"/>
</dbReference>
<dbReference type="GO" id="GO:0090090">
    <property type="term" value="P:negative regulation of canonical Wnt signaling pathway"/>
    <property type="evidence" value="ECO:0007669"/>
    <property type="project" value="TreeGrafter"/>
</dbReference>
<dbReference type="InterPro" id="IPR001611">
    <property type="entry name" value="Leu-rich_rpt"/>
</dbReference>
<dbReference type="Gene3D" id="3.80.10.10">
    <property type="entry name" value="Ribonuclease Inhibitor"/>
    <property type="match status" value="1"/>
</dbReference>
<evidence type="ECO:0000313" key="8">
    <source>
        <dbReference type="RefSeq" id="XP_007425523.1"/>
    </source>
</evidence>
<dbReference type="PROSITE" id="PS51450">
    <property type="entry name" value="LRR"/>
    <property type="match status" value="1"/>
</dbReference>
<dbReference type="KEGG" id="pbi:103051569"/>
<dbReference type="PANTHER" id="PTHR24364">
    <property type="entry name" value="LP06937P"/>
    <property type="match status" value="1"/>
</dbReference>
<feature type="signal peptide" evidence="5">
    <location>
        <begin position="1"/>
        <end position="38"/>
    </location>
</feature>
<dbReference type="PRINTS" id="PR00019">
    <property type="entry name" value="LEURICHRPT"/>
</dbReference>
<sequence length="394" mass="43914">MLGCSLWGCAPPTLSGERRGVGGLELLLLLLLSSWVWAQQPRLPTALCPALCECFEAAQTVKCINKNLTEVPPEWPPFVQDLFLTSNCIRNLSSASFLSASLSELSSLNLRGNQLSRVGAETFAGLPHLKQLDLSDNALTWLSPKALGNASSPLEELDLSNSLYNHSIVLLVAELLQMGTLLNLKRLDLSDNNLIYLPASMFSTLPNLEHLDVHNNSLVSLHNVFFGSLRRLQSFNLSSNALKTLRNDTLQQLQGLPLLALNLSLNPWVCDCHIEDLVNWLKENKQVEAKGALKCSYPQESQERSLVSINVSQLSCLLPIDDQTPLQTSYVFLGIVLALIGAIFLLVLYLNRKGIKKWMYNIRDACRDHMEGYHYRYEINTDPRLTNLNSNSDV</sequence>
<gene>
    <name evidence="8 9" type="primary">TPBG</name>
</gene>
<dbReference type="SMART" id="SM00082">
    <property type="entry name" value="LRRCT"/>
    <property type="match status" value="1"/>
</dbReference>
<dbReference type="GO" id="GO:0005886">
    <property type="term" value="C:plasma membrane"/>
    <property type="evidence" value="ECO:0007669"/>
    <property type="project" value="TreeGrafter"/>
</dbReference>
<dbReference type="PANTHER" id="PTHR24364:SF17">
    <property type="entry name" value="TROPHOBLAST GLYCOPROTEIN"/>
    <property type="match status" value="1"/>
</dbReference>
<dbReference type="RefSeq" id="XP_007425524.1">
    <property type="nucleotide sequence ID" value="XM_007425462.3"/>
</dbReference>
<dbReference type="InterPro" id="IPR003591">
    <property type="entry name" value="Leu-rich_rpt_typical-subtyp"/>
</dbReference>
<dbReference type="GeneID" id="103051569"/>
<dbReference type="InterPro" id="IPR032675">
    <property type="entry name" value="LRR_dom_sf"/>
</dbReference>
<evidence type="ECO:0000256" key="3">
    <source>
        <dbReference type="ARBA" id="ARBA00022737"/>
    </source>
</evidence>
<dbReference type="Pfam" id="PF13855">
    <property type="entry name" value="LRR_8"/>
    <property type="match status" value="2"/>
</dbReference>
<dbReference type="Proteomes" id="UP000695026">
    <property type="component" value="Unplaced"/>
</dbReference>
<evidence type="ECO:0000256" key="1">
    <source>
        <dbReference type="ARBA" id="ARBA00022614"/>
    </source>
</evidence>
<feature type="transmembrane region" description="Helical" evidence="4">
    <location>
        <begin position="330"/>
        <end position="350"/>
    </location>
</feature>
<evidence type="ECO:0000313" key="9">
    <source>
        <dbReference type="RefSeq" id="XP_007425524.1"/>
    </source>
</evidence>
<dbReference type="Pfam" id="PF00560">
    <property type="entry name" value="LRR_1"/>
    <property type="match status" value="1"/>
</dbReference>
<dbReference type="OrthoDB" id="8861968at2759"/>
<keyword evidence="4" id="KW-1133">Transmembrane helix</keyword>
<dbReference type="InterPro" id="IPR000483">
    <property type="entry name" value="Cys-rich_flank_reg_C"/>
</dbReference>
<dbReference type="OMA" id="FVKPSDM"/>
<keyword evidence="2 5" id="KW-0732">Signal</keyword>
<keyword evidence="7" id="KW-1185">Reference proteome</keyword>
<keyword evidence="4" id="KW-0812">Transmembrane</keyword>
<organism evidence="7 9">
    <name type="scientific">Python bivittatus</name>
    <name type="common">Burmese python</name>
    <name type="synonym">Python molurus bivittatus</name>
    <dbReference type="NCBI Taxonomy" id="176946"/>
    <lineage>
        <taxon>Eukaryota</taxon>
        <taxon>Metazoa</taxon>
        <taxon>Chordata</taxon>
        <taxon>Craniata</taxon>
        <taxon>Vertebrata</taxon>
        <taxon>Euteleostomi</taxon>
        <taxon>Lepidosauria</taxon>
        <taxon>Squamata</taxon>
        <taxon>Bifurcata</taxon>
        <taxon>Unidentata</taxon>
        <taxon>Episquamata</taxon>
        <taxon>Toxicofera</taxon>
        <taxon>Serpentes</taxon>
        <taxon>Henophidia</taxon>
        <taxon>Pythonidae</taxon>
        <taxon>Python</taxon>
    </lineage>
</organism>
<feature type="domain" description="LRRCT" evidence="6">
    <location>
        <begin position="266"/>
        <end position="317"/>
    </location>
</feature>
<dbReference type="AlphaFoldDB" id="A0A9F2KV06"/>
<keyword evidence="4" id="KW-0472">Membrane</keyword>